<name>A0A0F2M8X7_SPOSC</name>
<accession>A0A0F2M8X7</accession>
<dbReference type="VEuPathDB" id="FungiDB:SPSK_09934"/>
<feature type="region of interest" description="Disordered" evidence="1">
    <location>
        <begin position="1"/>
        <end position="168"/>
    </location>
</feature>
<feature type="compositionally biased region" description="Basic and acidic residues" evidence="1">
    <location>
        <begin position="155"/>
        <end position="168"/>
    </location>
</feature>
<evidence type="ECO:0000313" key="3">
    <source>
        <dbReference type="Proteomes" id="UP000033710"/>
    </source>
</evidence>
<feature type="compositionally biased region" description="Polar residues" evidence="1">
    <location>
        <begin position="31"/>
        <end position="53"/>
    </location>
</feature>
<reference evidence="2 3" key="2">
    <citation type="journal article" date="2015" name="Eukaryot. Cell">
        <title>Asexual propagation of a virulent clone complex in a human and feline outbreak of sporotrichosis.</title>
        <authorList>
            <person name="Teixeira Mde M."/>
            <person name="Rodrigues A.M."/>
            <person name="Tsui C.K."/>
            <person name="de Almeida L.G."/>
            <person name="Van Diepeningen A.D."/>
            <person name="van den Ende B.G."/>
            <person name="Fernandes G.F."/>
            <person name="Kano R."/>
            <person name="Hamelin R.C."/>
            <person name="Lopes-Bezerra L.M."/>
            <person name="Vasconcelos A.T."/>
            <person name="de Hoog S."/>
            <person name="de Camargo Z.P."/>
            <person name="Felipe M.S."/>
        </authorList>
    </citation>
    <scope>NUCLEOTIDE SEQUENCE [LARGE SCALE GENOMIC DNA]</scope>
    <source>
        <strain evidence="2 3">1099-18</strain>
    </source>
</reference>
<organism evidence="2 3">
    <name type="scientific">Sporothrix schenckii 1099-18</name>
    <dbReference type="NCBI Taxonomy" id="1397361"/>
    <lineage>
        <taxon>Eukaryota</taxon>
        <taxon>Fungi</taxon>
        <taxon>Dikarya</taxon>
        <taxon>Ascomycota</taxon>
        <taxon>Pezizomycotina</taxon>
        <taxon>Sordariomycetes</taxon>
        <taxon>Sordariomycetidae</taxon>
        <taxon>Ophiostomatales</taxon>
        <taxon>Ophiostomataceae</taxon>
        <taxon>Sporothrix</taxon>
    </lineage>
</organism>
<feature type="compositionally biased region" description="Basic and acidic residues" evidence="1">
    <location>
        <begin position="127"/>
        <end position="136"/>
    </location>
</feature>
<dbReference type="GeneID" id="27671778"/>
<evidence type="ECO:0000313" key="2">
    <source>
        <dbReference type="EMBL" id="KJR84616.1"/>
    </source>
</evidence>
<comment type="caution">
    <text evidence="2">The sequence shown here is derived from an EMBL/GenBank/DDBJ whole genome shotgun (WGS) entry which is preliminary data.</text>
</comment>
<reference evidence="2 3" key="1">
    <citation type="journal article" date="2014" name="BMC Genomics">
        <title>Comparative genomics of the major fungal agents of human and animal Sporotrichosis: Sporothrix schenckii and Sporothrix brasiliensis.</title>
        <authorList>
            <person name="Teixeira M.M."/>
            <person name="de Almeida L.G."/>
            <person name="Kubitschek-Barreira P."/>
            <person name="Alves F.L."/>
            <person name="Kioshima E.S."/>
            <person name="Abadio A.K."/>
            <person name="Fernandes L."/>
            <person name="Derengowski L.S."/>
            <person name="Ferreira K.S."/>
            <person name="Souza R.C."/>
            <person name="Ruiz J.C."/>
            <person name="de Andrade N.C."/>
            <person name="Paes H.C."/>
            <person name="Nicola A.M."/>
            <person name="Albuquerque P."/>
            <person name="Gerber A.L."/>
            <person name="Martins V.P."/>
            <person name="Peconick L.D."/>
            <person name="Neto A.V."/>
            <person name="Chaucanez C.B."/>
            <person name="Silva P.A."/>
            <person name="Cunha O.L."/>
            <person name="de Oliveira F.F."/>
            <person name="dos Santos T.C."/>
            <person name="Barros A.L."/>
            <person name="Soares M.A."/>
            <person name="de Oliveira L.M."/>
            <person name="Marini M.M."/>
            <person name="Villalobos-Duno H."/>
            <person name="Cunha M.M."/>
            <person name="de Hoog S."/>
            <person name="da Silveira J.F."/>
            <person name="Henrissat B."/>
            <person name="Nino-Vega G.A."/>
            <person name="Cisalpino P.S."/>
            <person name="Mora-Montes H.M."/>
            <person name="Almeida S.R."/>
            <person name="Stajich J.E."/>
            <person name="Lopes-Bezerra L.M."/>
            <person name="Vasconcelos A.T."/>
            <person name="Felipe M.S."/>
        </authorList>
    </citation>
    <scope>NUCLEOTIDE SEQUENCE [LARGE SCALE GENOMIC DNA]</scope>
    <source>
        <strain evidence="2 3">1099-18</strain>
    </source>
</reference>
<feature type="compositionally biased region" description="Basic and acidic residues" evidence="1">
    <location>
        <begin position="103"/>
        <end position="118"/>
    </location>
</feature>
<proteinExistence type="predicted"/>
<protein>
    <submittedName>
        <fullName evidence="2">Uncharacterized protein</fullName>
    </submittedName>
</protein>
<dbReference type="AlphaFoldDB" id="A0A0F2M8X7"/>
<dbReference type="KEGG" id="ssck:SPSK_09934"/>
<gene>
    <name evidence="2" type="ORF">SPSK_09934</name>
</gene>
<sequence>MQEKELSPVPASKFRPQSSLPHSAALILTRGLSQQTKTASQSRRSSTVATTPKTAIGLQLPPASCPGPKFVSRQHQPAFDRSFRLERSFHRNPPNPAQQVNSARDERERRQPQNKESESIGCSPPVPDDKERKSPDDQQLPRFRVQPSFPIPHIQHVDRSRSEITRTS</sequence>
<dbReference type="EMBL" id="AXCR01000007">
    <property type="protein sequence ID" value="KJR84616.1"/>
    <property type="molecule type" value="Genomic_DNA"/>
</dbReference>
<evidence type="ECO:0000256" key="1">
    <source>
        <dbReference type="SAM" id="MobiDB-lite"/>
    </source>
</evidence>
<dbReference type="Proteomes" id="UP000033710">
    <property type="component" value="Unassembled WGS sequence"/>
</dbReference>
<dbReference type="RefSeq" id="XP_016587292.1">
    <property type="nucleotide sequence ID" value="XM_016736501.1"/>
</dbReference>